<proteinExistence type="predicted"/>
<keyword evidence="2" id="KW-1185">Reference proteome</keyword>
<dbReference type="Proteomes" id="UP000295388">
    <property type="component" value="Unassembled WGS sequence"/>
</dbReference>
<comment type="caution">
    <text evidence="1">The sequence shown here is derived from an EMBL/GenBank/DDBJ whole genome shotgun (WGS) entry which is preliminary data.</text>
</comment>
<dbReference type="EMBL" id="SNWQ01000001">
    <property type="protein sequence ID" value="TDO54894.1"/>
    <property type="molecule type" value="Genomic_DNA"/>
</dbReference>
<name>A0A4R6KRS0_9ACTN</name>
<evidence type="ECO:0008006" key="3">
    <source>
        <dbReference type="Google" id="ProtNLM"/>
    </source>
</evidence>
<evidence type="ECO:0000313" key="1">
    <source>
        <dbReference type="EMBL" id="TDO54894.1"/>
    </source>
</evidence>
<dbReference type="RefSeq" id="WP_133798423.1">
    <property type="nucleotide sequence ID" value="NZ_SNWQ01000001.1"/>
</dbReference>
<dbReference type="OrthoDB" id="3822399at2"/>
<sequence>MKLYRPATVVIGVIFVLLGGLTRLGEPEQVFDKQDRVVTSGTIGEELEYGDSKLTITRMRFVKSFQADESDDKMVQTKGIFVAIEYDAVRGGKDPGTNSVMLRADGGSVYEPVTEVIGDSVSFPEPGFAQTGAFVFEVNPADVTGLTFYLKRTQFFNSLAQDLSIDLAVPSEEIAQRSIDGAADEYVMPDETTRVAE</sequence>
<gene>
    <name evidence="1" type="ORF">EV643_101685</name>
</gene>
<organism evidence="1 2">
    <name type="scientific">Kribbella caucasensis</name>
    <dbReference type="NCBI Taxonomy" id="2512215"/>
    <lineage>
        <taxon>Bacteria</taxon>
        <taxon>Bacillati</taxon>
        <taxon>Actinomycetota</taxon>
        <taxon>Actinomycetes</taxon>
        <taxon>Propionibacteriales</taxon>
        <taxon>Kribbellaceae</taxon>
        <taxon>Kribbella</taxon>
    </lineage>
</organism>
<dbReference type="AlphaFoldDB" id="A0A4R6KRS0"/>
<protein>
    <recommendedName>
        <fullName evidence="3">DUF4352 domain-containing protein</fullName>
    </recommendedName>
</protein>
<evidence type="ECO:0000313" key="2">
    <source>
        <dbReference type="Proteomes" id="UP000295388"/>
    </source>
</evidence>
<reference evidence="1 2" key="1">
    <citation type="submission" date="2019-03" db="EMBL/GenBank/DDBJ databases">
        <title>Genomic Encyclopedia of Type Strains, Phase III (KMG-III): the genomes of soil and plant-associated and newly described type strains.</title>
        <authorList>
            <person name="Whitman W."/>
        </authorList>
    </citation>
    <scope>NUCLEOTIDE SEQUENCE [LARGE SCALE GENOMIC DNA]</scope>
    <source>
        <strain evidence="1 2">VKM Ac-2527</strain>
    </source>
</reference>
<accession>A0A4R6KRS0</accession>